<keyword evidence="4" id="KW-0813">Transport</keyword>
<dbReference type="InterPro" id="IPR051233">
    <property type="entry name" value="Desulfoferrodoxin_SOR"/>
</dbReference>
<evidence type="ECO:0000256" key="8">
    <source>
        <dbReference type="ARBA" id="ARBA00024690"/>
    </source>
</evidence>
<evidence type="ECO:0000256" key="5">
    <source>
        <dbReference type="ARBA" id="ARBA00022723"/>
    </source>
</evidence>
<sequence length="123" mass="13816">MKILRCNHCGNTTYVLHDSYVPMICCGEEMHELIANTTEAALEKHLPAVTMNEGKIEVVVGSVEHPMTDAHYIEWILLETDKGVQIRHLTPADAPKAVFEIGEGKPLAVYEYCNLHGLWKTEL</sequence>
<proteinExistence type="inferred from homology"/>
<comment type="function">
    <text evidence="8">Catalyzes the one-electron reduction of superoxide anion radical to hydrogen peroxide at a nonheme ferrous iron center. Plays a fundamental role in case of oxidative stress via its superoxide detoxification activity.</text>
</comment>
<evidence type="ECO:0000256" key="7">
    <source>
        <dbReference type="ARBA" id="ARBA00023004"/>
    </source>
</evidence>
<dbReference type="InterPro" id="IPR036073">
    <property type="entry name" value="Desulfoferrodoxin_Fe-bd_dom_sf"/>
</dbReference>
<dbReference type="AlphaFoldDB" id="A0A412G6P4"/>
<dbReference type="EMBL" id="QRUP01000001">
    <property type="protein sequence ID" value="RGR76822.1"/>
    <property type="molecule type" value="Genomic_DNA"/>
</dbReference>
<dbReference type="GeneID" id="83013907"/>
<keyword evidence="5" id="KW-0479">Metal-binding</keyword>
<evidence type="ECO:0000256" key="9">
    <source>
        <dbReference type="ARBA" id="ARBA00031398"/>
    </source>
</evidence>
<dbReference type="PANTHER" id="PTHR36541:SF1">
    <property type="entry name" value="SUPEROXIDE REDUCTASE-RELATED"/>
    <property type="match status" value="1"/>
</dbReference>
<dbReference type="InterPro" id="IPR002742">
    <property type="entry name" value="Desulfoferrodoxin_Fe-bd_dom"/>
</dbReference>
<dbReference type="Gene3D" id="2.60.40.730">
    <property type="entry name" value="SOR catalytic domain"/>
    <property type="match status" value="1"/>
</dbReference>
<evidence type="ECO:0000313" key="14">
    <source>
        <dbReference type="Proteomes" id="UP000284178"/>
    </source>
</evidence>
<evidence type="ECO:0000256" key="2">
    <source>
        <dbReference type="ARBA" id="ARBA00012679"/>
    </source>
</evidence>
<evidence type="ECO:0000256" key="3">
    <source>
        <dbReference type="ARBA" id="ARBA00014839"/>
    </source>
</evidence>
<accession>A0A412G6P4</accession>
<evidence type="ECO:0000256" key="1">
    <source>
        <dbReference type="ARBA" id="ARBA00005941"/>
    </source>
</evidence>
<comment type="caution">
    <text evidence="13">The sequence shown here is derived from an EMBL/GenBank/DDBJ whole genome shotgun (WGS) entry which is preliminary data.</text>
</comment>
<dbReference type="Pfam" id="PF01880">
    <property type="entry name" value="Desulfoferrodox"/>
    <property type="match status" value="1"/>
</dbReference>
<comment type="similarity">
    <text evidence="1">Belongs to the desulfoferrodoxin family.</text>
</comment>
<feature type="domain" description="Desulfoferrodoxin N-terminal" evidence="12">
    <location>
        <begin position="2"/>
        <end position="31"/>
    </location>
</feature>
<protein>
    <recommendedName>
        <fullName evidence="3">Desulfoferrodoxin</fullName>
        <ecNumber evidence="2">1.15.1.2</ecNumber>
    </recommendedName>
    <alternativeName>
        <fullName evidence="9">Superoxide reductase</fullName>
    </alternativeName>
</protein>
<evidence type="ECO:0000256" key="4">
    <source>
        <dbReference type="ARBA" id="ARBA00022448"/>
    </source>
</evidence>
<dbReference type="Pfam" id="PF06397">
    <property type="entry name" value="Desulfoferrod_N"/>
    <property type="match status" value="1"/>
</dbReference>
<comment type="catalytic activity">
    <reaction evidence="10">
        <text>reduced [rubredoxin] + superoxide + 2 H(+) = oxidized [rubredoxin] + H2O2</text>
        <dbReference type="Rhea" id="RHEA:21324"/>
        <dbReference type="Rhea" id="RHEA-COMP:10302"/>
        <dbReference type="Rhea" id="RHEA-COMP:10303"/>
        <dbReference type="ChEBI" id="CHEBI:15378"/>
        <dbReference type="ChEBI" id="CHEBI:16240"/>
        <dbReference type="ChEBI" id="CHEBI:18421"/>
        <dbReference type="ChEBI" id="CHEBI:29033"/>
        <dbReference type="ChEBI" id="CHEBI:29034"/>
        <dbReference type="EC" id="1.15.1.2"/>
    </reaction>
</comment>
<dbReference type="NCBIfam" id="TIGR00332">
    <property type="entry name" value="neela_ferrous"/>
    <property type="match status" value="1"/>
</dbReference>
<dbReference type="GO" id="GO:0050605">
    <property type="term" value="F:superoxide reductase activity"/>
    <property type="evidence" value="ECO:0007669"/>
    <property type="project" value="UniProtKB-EC"/>
</dbReference>
<evidence type="ECO:0000259" key="12">
    <source>
        <dbReference type="Pfam" id="PF06397"/>
    </source>
</evidence>
<dbReference type="EC" id="1.15.1.2" evidence="2"/>
<dbReference type="PANTHER" id="PTHR36541">
    <property type="entry name" value="SUPEROXIDE REDUCTASE-RELATED"/>
    <property type="match status" value="1"/>
</dbReference>
<keyword evidence="7" id="KW-0408">Iron</keyword>
<dbReference type="GO" id="GO:0005506">
    <property type="term" value="F:iron ion binding"/>
    <property type="evidence" value="ECO:0007669"/>
    <property type="project" value="InterPro"/>
</dbReference>
<dbReference type="SUPFAM" id="SSF49367">
    <property type="entry name" value="Superoxide reductase-like"/>
    <property type="match status" value="1"/>
</dbReference>
<evidence type="ECO:0000256" key="10">
    <source>
        <dbReference type="ARBA" id="ARBA00047448"/>
    </source>
</evidence>
<dbReference type="RefSeq" id="WP_039865028.1">
    <property type="nucleotide sequence ID" value="NZ_CABJCV010000001.1"/>
</dbReference>
<feature type="domain" description="Desulfoferrodoxin ferrous iron-binding" evidence="11">
    <location>
        <begin position="39"/>
        <end position="121"/>
    </location>
</feature>
<dbReference type="SUPFAM" id="SSF57802">
    <property type="entry name" value="Rubredoxin-like"/>
    <property type="match status" value="1"/>
</dbReference>
<organism evidence="13 14">
    <name type="scientific">Holdemania filiformis</name>
    <dbReference type="NCBI Taxonomy" id="61171"/>
    <lineage>
        <taxon>Bacteria</taxon>
        <taxon>Bacillati</taxon>
        <taxon>Bacillota</taxon>
        <taxon>Erysipelotrichia</taxon>
        <taxon>Erysipelotrichales</taxon>
        <taxon>Erysipelotrichaceae</taxon>
        <taxon>Holdemania</taxon>
    </lineage>
</organism>
<reference evidence="13 14" key="1">
    <citation type="submission" date="2018-08" db="EMBL/GenBank/DDBJ databases">
        <title>A genome reference for cultivated species of the human gut microbiota.</title>
        <authorList>
            <person name="Zou Y."/>
            <person name="Xue W."/>
            <person name="Luo G."/>
        </authorList>
    </citation>
    <scope>NUCLEOTIDE SEQUENCE [LARGE SCALE GENOMIC DNA]</scope>
    <source>
        <strain evidence="13 14">AF24-29</strain>
    </source>
</reference>
<gene>
    <name evidence="13" type="ORF">DWY25_00590</name>
</gene>
<evidence type="ECO:0000256" key="6">
    <source>
        <dbReference type="ARBA" id="ARBA00022982"/>
    </source>
</evidence>
<evidence type="ECO:0000259" key="11">
    <source>
        <dbReference type="Pfam" id="PF01880"/>
    </source>
</evidence>
<dbReference type="Proteomes" id="UP000284178">
    <property type="component" value="Unassembled WGS sequence"/>
</dbReference>
<evidence type="ECO:0000313" key="13">
    <source>
        <dbReference type="EMBL" id="RGR76822.1"/>
    </source>
</evidence>
<keyword evidence="6" id="KW-0249">Electron transport</keyword>
<dbReference type="InterPro" id="IPR004462">
    <property type="entry name" value="Desulfoferrodoxin_N"/>
</dbReference>
<keyword evidence="14" id="KW-1185">Reference proteome</keyword>
<name>A0A412G6P4_9FIRM</name>